<evidence type="ECO:0000313" key="2">
    <source>
        <dbReference type="EMBL" id="KAJ8883296.1"/>
    </source>
</evidence>
<dbReference type="PANTHER" id="PTHR47326">
    <property type="entry name" value="TRANSPOSABLE ELEMENT TC3 TRANSPOSASE-LIKE PROTEIN"/>
    <property type="match status" value="1"/>
</dbReference>
<dbReference type="Proteomes" id="UP001159363">
    <property type="component" value="Chromosome 4"/>
</dbReference>
<dbReference type="InterPro" id="IPR036397">
    <property type="entry name" value="RNaseH_sf"/>
</dbReference>
<evidence type="ECO:0000256" key="1">
    <source>
        <dbReference type="SAM" id="MobiDB-lite"/>
    </source>
</evidence>
<evidence type="ECO:0000313" key="3">
    <source>
        <dbReference type="Proteomes" id="UP001159363"/>
    </source>
</evidence>
<protein>
    <recommendedName>
        <fullName evidence="4">DUF4817 domain-containing protein</fullName>
    </recommendedName>
</protein>
<feature type="region of interest" description="Disordered" evidence="1">
    <location>
        <begin position="1174"/>
        <end position="1197"/>
    </location>
</feature>
<feature type="compositionally biased region" description="Basic residues" evidence="1">
    <location>
        <begin position="218"/>
        <end position="229"/>
    </location>
</feature>
<feature type="region of interest" description="Disordered" evidence="1">
    <location>
        <begin position="744"/>
        <end position="777"/>
    </location>
</feature>
<evidence type="ECO:0008006" key="4">
    <source>
        <dbReference type="Google" id="ProtNLM"/>
    </source>
</evidence>
<feature type="compositionally biased region" description="Basic and acidic residues" evidence="1">
    <location>
        <begin position="1179"/>
        <end position="1192"/>
    </location>
</feature>
<reference evidence="2 3" key="1">
    <citation type="submission" date="2023-02" db="EMBL/GenBank/DDBJ databases">
        <title>LHISI_Scaffold_Assembly.</title>
        <authorList>
            <person name="Stuart O.P."/>
            <person name="Cleave R."/>
            <person name="Magrath M.J.L."/>
            <person name="Mikheyev A.S."/>
        </authorList>
    </citation>
    <scope>NUCLEOTIDE SEQUENCE [LARGE SCALE GENOMIC DNA]</scope>
    <source>
        <strain evidence="2">Daus_M_001</strain>
        <tissue evidence="2">Leg muscle</tissue>
    </source>
</reference>
<proteinExistence type="predicted"/>
<dbReference type="PANTHER" id="PTHR47326:SF1">
    <property type="entry name" value="HTH PSQ-TYPE DOMAIN-CONTAINING PROTEIN"/>
    <property type="match status" value="1"/>
</dbReference>
<organism evidence="2 3">
    <name type="scientific">Dryococelus australis</name>
    <dbReference type="NCBI Taxonomy" id="614101"/>
    <lineage>
        <taxon>Eukaryota</taxon>
        <taxon>Metazoa</taxon>
        <taxon>Ecdysozoa</taxon>
        <taxon>Arthropoda</taxon>
        <taxon>Hexapoda</taxon>
        <taxon>Insecta</taxon>
        <taxon>Pterygota</taxon>
        <taxon>Neoptera</taxon>
        <taxon>Polyneoptera</taxon>
        <taxon>Phasmatodea</taxon>
        <taxon>Verophasmatodea</taxon>
        <taxon>Anareolatae</taxon>
        <taxon>Phasmatidae</taxon>
        <taxon>Eurycanthinae</taxon>
        <taxon>Dryococelus</taxon>
    </lineage>
</organism>
<feature type="region of interest" description="Disordered" evidence="1">
    <location>
        <begin position="214"/>
        <end position="261"/>
    </location>
</feature>
<feature type="compositionally biased region" description="Pro residues" evidence="1">
    <location>
        <begin position="1116"/>
        <end position="1126"/>
    </location>
</feature>
<name>A0ABQ9HGL6_9NEOP</name>
<keyword evidence="3" id="KW-1185">Reference proteome</keyword>
<accession>A0ABQ9HGL6</accession>
<gene>
    <name evidence="2" type="ORF">PR048_015139</name>
</gene>
<feature type="compositionally biased region" description="Basic and acidic residues" evidence="1">
    <location>
        <begin position="249"/>
        <end position="258"/>
    </location>
</feature>
<dbReference type="Gene3D" id="3.30.420.10">
    <property type="entry name" value="Ribonuclease H-like superfamily/Ribonuclease H"/>
    <property type="match status" value="1"/>
</dbReference>
<feature type="region of interest" description="Disordered" evidence="1">
    <location>
        <begin position="1089"/>
        <end position="1146"/>
    </location>
</feature>
<dbReference type="EMBL" id="JARBHB010000005">
    <property type="protein sequence ID" value="KAJ8883296.1"/>
    <property type="molecule type" value="Genomic_DNA"/>
</dbReference>
<comment type="caution">
    <text evidence="2">The sequence shown here is derived from an EMBL/GenBank/DDBJ whole genome shotgun (WGS) entry which is preliminary data.</text>
</comment>
<sequence>MQLVYGVAEENVRKVQIMYRNLFSHGQQPHHTTFETVEQRCRRSVGTDRFEEDVLRHVENTPNSWFLEQRRTYPDFDQYILFADEESFQRDGIQNCRNIHECADVNLHTPFVYGVQQRSSSNSWAGVIHNMLVGSYLLPHHHTSNVYAVFLQETLPTLLDEIALQTRVSMWFQHDGALGHSLRCAPVNEIAVESEEDLVARIVATVRIIRNNEFPTQKHPHGRCNRRRKTGTENARNPEKRGNPGNTGKHRENVDPHTKEKRRPRAILLFCRSRSVCIQGREARRFTIKRFQCHCQISLKSTGDVYKKQVCKRNYSSTTVLSHISVATGLPPGHWLALQSPLPDVDSTQLKALLMEHRPENAARQKKGTSLQPGAIVAEWLACSPPNKAIQVQSPARSLRILKCGNRAGQCSLSAAIFLGVTHFPLPFVLATLHTQSSSSALKTSMLRAAEISPLYTLHPLKAIQNIRDAMKLNFFAVTIAMYQFTDLETEKCSANIEASPAVTNFYKNCGQQKLWLCCLEETVTAIPMFIISIYVKRNSQNTRQQPISAESGLLPAGNEMELAALLREGVKASRFANAVLGVLRAVQVNSCSYQHTAWPVVASPRSGTCAWTEREDCCFVAPLSYVGSTMFLCTRGPEFQVKQRNPAMRRTSVNLQSMATVIQMTAVAPVSGPPIASSPERNTSCLLALSRKKKKKKEGEELTPAEGATDRQIDIWCACLSGHIPQEKIKGAKNCVAGERKKEIGGGQSEMKREPRRKENQRETRTGLNPRPDHTRIFSTGNRSERCCWLAGFLGNLLFPPPLHSGDAPFSPHFTLIALLIIHFTFVYQLVDGEIILYQQCLDFRDDDHRKSRLPEKHNSGSTLSAFPSTLCALVYPHVPNTAKLVATPALFVVVSLASDLAAERRAERCSLASPADEHSSSTAVWNFSLSETTLDFFKTLERPNRGSARGDRYIRISINSLIASTRKALNRRAVSPQITRLSTRLSAETLPFYDEIINIKRCDAWRRASANHSVENVARATNIGVDARHQRPGNKKNNIPDDRWQHGLCRQWLASNHRSIVKTQITLAAGGERWTRRCIVETALGTSRTSARAARLVPDATSRRTKESPTAKQTPPPPPPPPGPNETYSHRTRRSSAASPAVGWRGAPTCVAPALPPPLSTTTLDAAKLNRAPRSGKHGENFMRRADTPSHRRVLHRRGTGKTFCLPPVGLSTVVPLDIHAISGRFGKHADATKTELIV</sequence>